<comment type="similarity">
    <text evidence="1">Belongs to the SCO1/2 family.</text>
</comment>
<dbReference type="GO" id="GO:0046872">
    <property type="term" value="F:metal ion binding"/>
    <property type="evidence" value="ECO:0007669"/>
    <property type="project" value="UniProtKB-KW"/>
</dbReference>
<feature type="signal peptide" evidence="5">
    <location>
        <begin position="1"/>
        <end position="25"/>
    </location>
</feature>
<evidence type="ECO:0000256" key="5">
    <source>
        <dbReference type="SAM" id="SignalP"/>
    </source>
</evidence>
<dbReference type="PROSITE" id="PS51352">
    <property type="entry name" value="THIOREDOXIN_2"/>
    <property type="match status" value="1"/>
</dbReference>
<accession>A0A1G9VNW0</accession>
<keyword evidence="2 3" id="KW-0186">Copper</keyword>
<dbReference type="RefSeq" id="WP_245715111.1">
    <property type="nucleotide sequence ID" value="NZ_BKAE01000003.1"/>
</dbReference>
<dbReference type="CDD" id="cd02968">
    <property type="entry name" value="SCO"/>
    <property type="match status" value="1"/>
</dbReference>
<evidence type="ECO:0000256" key="1">
    <source>
        <dbReference type="ARBA" id="ARBA00010996"/>
    </source>
</evidence>
<proteinExistence type="inferred from homology"/>
<keyword evidence="5" id="KW-0732">Signal</keyword>
<dbReference type="EMBL" id="FNIC01000001">
    <property type="protein sequence ID" value="SDM73505.1"/>
    <property type="molecule type" value="Genomic_DNA"/>
</dbReference>
<feature type="disulfide bond" description="Redox-active" evidence="4">
    <location>
        <begin position="74"/>
        <end position="78"/>
    </location>
</feature>
<name>A0A1G9VNW0_9ACTN</name>
<dbReference type="STRING" id="1005944.SAMN05192576_0811"/>
<dbReference type="PANTHER" id="PTHR12151">
    <property type="entry name" value="ELECTRON TRANSPORT PROTIN SCO1/SENC FAMILY MEMBER"/>
    <property type="match status" value="1"/>
</dbReference>
<dbReference type="AlphaFoldDB" id="A0A1G9VNW0"/>
<dbReference type="Gene3D" id="3.40.30.10">
    <property type="entry name" value="Glutaredoxin"/>
    <property type="match status" value="1"/>
</dbReference>
<dbReference type="PANTHER" id="PTHR12151:SF25">
    <property type="entry name" value="LINALOOL DEHYDRATASE_ISOMERASE DOMAIN-CONTAINING PROTEIN"/>
    <property type="match status" value="1"/>
</dbReference>
<keyword evidence="4" id="KW-1015">Disulfide bond</keyword>
<feature type="binding site" evidence="3">
    <location>
        <position position="78"/>
    </location>
    <ligand>
        <name>Cu cation</name>
        <dbReference type="ChEBI" id="CHEBI:23378"/>
    </ligand>
</feature>
<keyword evidence="8" id="KW-1185">Reference proteome</keyword>
<dbReference type="InterPro" id="IPR036249">
    <property type="entry name" value="Thioredoxin-like_sf"/>
</dbReference>
<feature type="domain" description="Thioredoxin" evidence="6">
    <location>
        <begin position="35"/>
        <end position="174"/>
    </location>
</feature>
<reference evidence="7 8" key="1">
    <citation type="submission" date="2016-10" db="EMBL/GenBank/DDBJ databases">
        <authorList>
            <person name="de Groot N.N."/>
        </authorList>
    </citation>
    <scope>NUCLEOTIDE SEQUENCE [LARGE SCALE GENOMIC DNA]</scope>
    <source>
        <strain evidence="7 8">CGMCC 1.11147</strain>
    </source>
</reference>
<evidence type="ECO:0000259" key="6">
    <source>
        <dbReference type="PROSITE" id="PS51352"/>
    </source>
</evidence>
<organism evidence="7 8">
    <name type="scientific">Nocardioides szechwanensis</name>
    <dbReference type="NCBI Taxonomy" id="1005944"/>
    <lineage>
        <taxon>Bacteria</taxon>
        <taxon>Bacillati</taxon>
        <taxon>Actinomycetota</taxon>
        <taxon>Actinomycetes</taxon>
        <taxon>Propionibacteriales</taxon>
        <taxon>Nocardioidaceae</taxon>
        <taxon>Nocardioides</taxon>
    </lineage>
</organism>
<evidence type="ECO:0000313" key="8">
    <source>
        <dbReference type="Proteomes" id="UP000199004"/>
    </source>
</evidence>
<feature type="chain" id="PRO_5011569479" evidence="5">
    <location>
        <begin position="26"/>
        <end position="203"/>
    </location>
</feature>
<evidence type="ECO:0000256" key="2">
    <source>
        <dbReference type="ARBA" id="ARBA00023008"/>
    </source>
</evidence>
<feature type="binding site" evidence="3">
    <location>
        <position position="74"/>
    </location>
    <ligand>
        <name>Cu cation</name>
        <dbReference type="ChEBI" id="CHEBI:23378"/>
    </ligand>
</feature>
<evidence type="ECO:0000256" key="4">
    <source>
        <dbReference type="PIRSR" id="PIRSR603782-2"/>
    </source>
</evidence>
<protein>
    <submittedName>
        <fullName evidence="7">Protein SCO1/2</fullName>
    </submittedName>
</protein>
<dbReference type="PROSITE" id="PS51257">
    <property type="entry name" value="PROKAR_LIPOPROTEIN"/>
    <property type="match status" value="1"/>
</dbReference>
<keyword evidence="3" id="KW-0479">Metal-binding</keyword>
<dbReference type="InterPro" id="IPR013766">
    <property type="entry name" value="Thioredoxin_domain"/>
</dbReference>
<dbReference type="Proteomes" id="UP000199004">
    <property type="component" value="Unassembled WGS sequence"/>
</dbReference>
<dbReference type="InterPro" id="IPR003782">
    <property type="entry name" value="SCO1/SenC"/>
</dbReference>
<evidence type="ECO:0000313" key="7">
    <source>
        <dbReference type="EMBL" id="SDM73505.1"/>
    </source>
</evidence>
<sequence>MARAAVRVVTALFLLLALVGCGDDAASDDFAGTMLDNPLPAPDIALTDTEGEPYSLAADTDKRLTLVFFGYSRCPDICQTVMAALAGAMNRLDDEEREEVDVVFVTTDPKNDTPSALRTYLDDYDPSFIGLTGDIESIIAAGEPLAIYVSDGKELPGGGYDLGGHSTQITGIDSSDEAPVYWSQYTKQGQFAADIRTLLGKES</sequence>
<dbReference type="SUPFAM" id="SSF52833">
    <property type="entry name" value="Thioredoxin-like"/>
    <property type="match status" value="1"/>
</dbReference>
<dbReference type="Pfam" id="PF02630">
    <property type="entry name" value="SCO1-SenC"/>
    <property type="match status" value="1"/>
</dbReference>
<gene>
    <name evidence="7" type="ORF">SAMN05192576_0811</name>
</gene>
<evidence type="ECO:0000256" key="3">
    <source>
        <dbReference type="PIRSR" id="PIRSR603782-1"/>
    </source>
</evidence>
<feature type="binding site" evidence="3">
    <location>
        <position position="165"/>
    </location>
    <ligand>
        <name>Cu cation</name>
        <dbReference type="ChEBI" id="CHEBI:23378"/>
    </ligand>
</feature>